<accession>A0A7W7M9U0</accession>
<dbReference type="InterPro" id="IPR032710">
    <property type="entry name" value="NTF2-like_dom_sf"/>
</dbReference>
<comment type="caution">
    <text evidence="1">The sequence shown here is derived from an EMBL/GenBank/DDBJ whole genome shotgun (WGS) entry which is preliminary data.</text>
</comment>
<dbReference type="AlphaFoldDB" id="A0A7W7M9U0"/>
<evidence type="ECO:0008006" key="3">
    <source>
        <dbReference type="Google" id="ProtNLM"/>
    </source>
</evidence>
<dbReference type="Proteomes" id="UP000546162">
    <property type="component" value="Unassembled WGS sequence"/>
</dbReference>
<organism evidence="1 2">
    <name type="scientific">Actinoplanes octamycinicus</name>
    <dbReference type="NCBI Taxonomy" id="135948"/>
    <lineage>
        <taxon>Bacteria</taxon>
        <taxon>Bacillati</taxon>
        <taxon>Actinomycetota</taxon>
        <taxon>Actinomycetes</taxon>
        <taxon>Micromonosporales</taxon>
        <taxon>Micromonosporaceae</taxon>
        <taxon>Actinoplanes</taxon>
    </lineage>
</organism>
<dbReference type="InterPro" id="IPR039437">
    <property type="entry name" value="FrzH/put_lumazine-bd"/>
</dbReference>
<evidence type="ECO:0000313" key="2">
    <source>
        <dbReference type="Proteomes" id="UP000546162"/>
    </source>
</evidence>
<proteinExistence type="predicted"/>
<gene>
    <name evidence="1" type="ORF">BJY16_005614</name>
</gene>
<dbReference type="Gene3D" id="3.10.450.50">
    <property type="match status" value="1"/>
</dbReference>
<protein>
    <recommendedName>
        <fullName evidence="3">Lumazine-binding protein</fullName>
    </recommendedName>
</protein>
<dbReference type="EMBL" id="JACHNB010000001">
    <property type="protein sequence ID" value="MBB4742155.1"/>
    <property type="molecule type" value="Genomic_DNA"/>
</dbReference>
<sequence length="132" mass="14398">MTAAAIGFQDIESVLTTYFEGLYRSDADRLAAVFHPAALYITQTPDGTLHRDLPTYLDVVAHRTSPAARGEPRNDRVVSITQVAPSLIVAVVECSLGDVDYLDVLTLLDAGGRWQIVTKAFHATARRRAEEG</sequence>
<dbReference type="SUPFAM" id="SSF54427">
    <property type="entry name" value="NTF2-like"/>
    <property type="match status" value="1"/>
</dbReference>
<keyword evidence="2" id="KW-1185">Reference proteome</keyword>
<evidence type="ECO:0000313" key="1">
    <source>
        <dbReference type="EMBL" id="MBB4742155.1"/>
    </source>
</evidence>
<name>A0A7W7M9U0_9ACTN</name>
<reference evidence="1 2" key="1">
    <citation type="submission" date="2020-08" db="EMBL/GenBank/DDBJ databases">
        <title>Sequencing the genomes of 1000 actinobacteria strains.</title>
        <authorList>
            <person name="Klenk H.-P."/>
        </authorList>
    </citation>
    <scope>NUCLEOTIDE SEQUENCE [LARGE SCALE GENOMIC DNA]</scope>
    <source>
        <strain evidence="1 2">DSM 45809</strain>
    </source>
</reference>
<dbReference type="Pfam" id="PF12893">
    <property type="entry name" value="Lumazine_bd_2"/>
    <property type="match status" value="1"/>
</dbReference>
<dbReference type="RefSeq" id="WP_185042561.1">
    <property type="nucleotide sequence ID" value="NZ_BAABFG010000005.1"/>
</dbReference>